<name>A0ACC3DMS5_9PEZI</name>
<protein>
    <submittedName>
        <fullName evidence="1">Uncharacterized protein</fullName>
    </submittedName>
</protein>
<reference evidence="1" key="1">
    <citation type="submission" date="2024-09" db="EMBL/GenBank/DDBJ databases">
        <title>Black Yeasts Isolated from many extreme environments.</title>
        <authorList>
            <person name="Coleine C."/>
            <person name="Stajich J.E."/>
            <person name="Selbmann L."/>
        </authorList>
    </citation>
    <scope>NUCLEOTIDE SEQUENCE</scope>
    <source>
        <strain evidence="1">CCFEE 5737</strain>
    </source>
</reference>
<evidence type="ECO:0000313" key="2">
    <source>
        <dbReference type="Proteomes" id="UP001186974"/>
    </source>
</evidence>
<gene>
    <name evidence="1" type="ORF">LTS18_009196</name>
</gene>
<evidence type="ECO:0000313" key="1">
    <source>
        <dbReference type="EMBL" id="KAK3077810.1"/>
    </source>
</evidence>
<organism evidence="1 2">
    <name type="scientific">Coniosporium uncinatum</name>
    <dbReference type="NCBI Taxonomy" id="93489"/>
    <lineage>
        <taxon>Eukaryota</taxon>
        <taxon>Fungi</taxon>
        <taxon>Dikarya</taxon>
        <taxon>Ascomycota</taxon>
        <taxon>Pezizomycotina</taxon>
        <taxon>Dothideomycetes</taxon>
        <taxon>Dothideomycetes incertae sedis</taxon>
        <taxon>Coniosporium</taxon>
    </lineage>
</organism>
<sequence>MDSDDEADTIPLVQQRAFGSSNLRRPIAFVRASNPLLTTENAVANTPKLSAGDRYHSISLINSKTQVGDRYLSIVMPGHKKDTATDNLPQAPAAATTAEQAICNVCKLPIDKSATATPHEVTLAHLVSIQHSHPPHSIDRTSKGFSVLESHGWDPDSRTGLGATGQGILYPVRAKEKKDRYGIGIDPRKPGPVVKAKVEKLNAKQMQEKAKEDKKRHDRIQKMIYTDDKVLKYLGGSG</sequence>
<accession>A0ACC3DMS5</accession>
<dbReference type="EMBL" id="JAWDJW010002484">
    <property type="protein sequence ID" value="KAK3077810.1"/>
    <property type="molecule type" value="Genomic_DNA"/>
</dbReference>
<keyword evidence="2" id="KW-1185">Reference proteome</keyword>
<proteinExistence type="predicted"/>
<dbReference type="Proteomes" id="UP001186974">
    <property type="component" value="Unassembled WGS sequence"/>
</dbReference>
<comment type="caution">
    <text evidence="1">The sequence shown here is derived from an EMBL/GenBank/DDBJ whole genome shotgun (WGS) entry which is preliminary data.</text>
</comment>